<dbReference type="EMBL" id="BAAAOR010000028">
    <property type="protein sequence ID" value="GAA1531082.1"/>
    <property type="molecule type" value="Genomic_DNA"/>
</dbReference>
<accession>A0ABN2B1P0</accession>
<evidence type="ECO:0008006" key="4">
    <source>
        <dbReference type="Google" id="ProtNLM"/>
    </source>
</evidence>
<dbReference type="RefSeq" id="WP_141006488.1">
    <property type="nucleotide sequence ID" value="NZ_BAAAOR010000028.1"/>
</dbReference>
<evidence type="ECO:0000313" key="3">
    <source>
        <dbReference type="Proteomes" id="UP001500842"/>
    </source>
</evidence>
<comment type="caution">
    <text evidence="2">The sequence shown here is derived from an EMBL/GenBank/DDBJ whole genome shotgun (WGS) entry which is preliminary data.</text>
</comment>
<dbReference type="Proteomes" id="UP001500842">
    <property type="component" value="Unassembled WGS sequence"/>
</dbReference>
<reference evidence="2 3" key="1">
    <citation type="journal article" date="2019" name="Int. J. Syst. Evol. Microbiol.">
        <title>The Global Catalogue of Microorganisms (GCM) 10K type strain sequencing project: providing services to taxonomists for standard genome sequencing and annotation.</title>
        <authorList>
            <consortium name="The Broad Institute Genomics Platform"/>
            <consortium name="The Broad Institute Genome Sequencing Center for Infectious Disease"/>
            <person name="Wu L."/>
            <person name="Ma J."/>
        </authorList>
    </citation>
    <scope>NUCLEOTIDE SEQUENCE [LARGE SCALE GENOMIC DNA]</scope>
    <source>
        <strain evidence="2 3">JCM 14942</strain>
    </source>
</reference>
<name>A0ABN2B1P0_9ACTN</name>
<feature type="region of interest" description="Disordered" evidence="1">
    <location>
        <begin position="256"/>
        <end position="276"/>
    </location>
</feature>
<organism evidence="2 3">
    <name type="scientific">Nocardioides humi</name>
    <dbReference type="NCBI Taxonomy" id="449461"/>
    <lineage>
        <taxon>Bacteria</taxon>
        <taxon>Bacillati</taxon>
        <taxon>Actinomycetota</taxon>
        <taxon>Actinomycetes</taxon>
        <taxon>Propionibacteriales</taxon>
        <taxon>Nocardioidaceae</taxon>
        <taxon>Nocardioides</taxon>
    </lineage>
</organism>
<protein>
    <recommendedName>
        <fullName evidence="4">Ig-like domain (Group 3)</fullName>
    </recommendedName>
</protein>
<evidence type="ECO:0000313" key="2">
    <source>
        <dbReference type="EMBL" id="GAA1531082.1"/>
    </source>
</evidence>
<evidence type="ECO:0000256" key="1">
    <source>
        <dbReference type="SAM" id="MobiDB-lite"/>
    </source>
</evidence>
<proteinExistence type="predicted"/>
<sequence length="384" mass="39893">MRLTVGPRLSVPAEGLSLDGVVLEWSGSEELQAAPPFGSSNYLSAGISDGDEATYRQSEGEVEVVHVTGGGSESAASYATRAAQVGGGVTQLVRLSGGAAEVAADGSATVEWSGTWSVNFYDGLVPFWLSDPVLTVDPDGTGTLTADVDGYGSTMESPEQRSPLDEVEDVTIATFGGVEVDPAGVVRIDPDYAGVEADVPDGFTPQNRVNPGWGAWPQGFVDFHFATGLSSYWYSSGGAADAKKPPAPFTVDFTDAEPVEGGGEPEPPVDDDEPAAAKAAPVVDLKVKRKVRVGKKVKARVTVTLPAGVASYSGQVVVREGSRVLGVKRVTVASGGVVKVKLGKAVVRRLGPGRHFLIAAVRPSATTEAATSDVVVVKVRKRKR</sequence>
<keyword evidence="3" id="KW-1185">Reference proteome</keyword>
<gene>
    <name evidence="2" type="ORF">GCM10009788_37910</name>
</gene>